<dbReference type="EMBL" id="JAMQBK010000014">
    <property type="protein sequence ID" value="MCM2369886.1"/>
    <property type="molecule type" value="Genomic_DNA"/>
</dbReference>
<evidence type="ECO:0000256" key="2">
    <source>
        <dbReference type="SAM" id="Phobius"/>
    </source>
</evidence>
<feature type="domain" description="Type VI secretion system component TssM1 N-terminal" evidence="3">
    <location>
        <begin position="398"/>
        <end position="577"/>
    </location>
</feature>
<feature type="transmembrane region" description="Helical" evidence="2">
    <location>
        <begin position="137"/>
        <end position="156"/>
    </location>
</feature>
<reference evidence="4 5" key="1">
    <citation type="journal article" date="2022" name="Syst. Appl. Microbiol.">
        <title>Rhodopirellula aestuarii sp. nov., a novel member of the genus Rhodopirellula isolated from brackish sediments collected in the Tagus River estuary, Portugal.</title>
        <authorList>
            <person name="Vitorino I.R."/>
            <person name="Klimek D."/>
            <person name="Calusinska M."/>
            <person name="Lobo-da-Cunha A."/>
            <person name="Vasconcelos V."/>
            <person name="Lage O.M."/>
        </authorList>
    </citation>
    <scope>NUCLEOTIDE SEQUENCE [LARGE SCALE GENOMIC DNA]</scope>
    <source>
        <strain evidence="4 5">ICT_H3.1</strain>
    </source>
</reference>
<evidence type="ECO:0000259" key="3">
    <source>
        <dbReference type="Pfam" id="PF14331"/>
    </source>
</evidence>
<protein>
    <submittedName>
        <fullName evidence="4">Type VI secretion system protein</fullName>
    </submittedName>
</protein>
<keyword evidence="2" id="KW-0472">Membrane</keyword>
<dbReference type="Pfam" id="PF14331">
    <property type="entry name" value="IcmF-related_N"/>
    <property type="match status" value="1"/>
</dbReference>
<feature type="transmembrane region" description="Helical" evidence="2">
    <location>
        <begin position="168"/>
        <end position="186"/>
    </location>
</feature>
<feature type="compositionally biased region" description="Low complexity" evidence="1">
    <location>
        <begin position="62"/>
        <end position="121"/>
    </location>
</feature>
<gene>
    <name evidence="4" type="ORF">NB063_04540</name>
</gene>
<sequence>MLKALETIVLKISWLPGMGWLDTYVNALYHKKGAFDQTTGDIEVQAKQYKGLVTDPLGKGKAAAGDAAPDGGATPDAAGAASAAGGATAPSPAPGSQAAGAPPSAASPQQSTSPATATTSGIPPSYRAQRTATRASCLMFVFLFVMVAVVWALFLFDPKNVPWRHSMSWWRIGLQITLVFTIPIVLHRIIRLWLEGDQAKHPDIDYAWNHGMAALQSVGVNIDSVPLFLLIGSSNDQQELAIMGASRLEFRAASVPPGPASLHWYVTPSAVYLFATDVGWISSIASLASRTASVASPLQAAAMPSDAITFGQSGGPASAVEGTIMASDWQPHAAAAISNDPVKASPEAGQGTLLLDGQDGPAPFADSIQRDDIGQSIQPASKLSSGESAAALDRLRYLSNLIRSVRGALCPINGVVVLLPNRIMNASDDEVSEFGKAISSDLETVSREMQLRCPVSTLVTGMEKEAGFQEFIRRVGIDRAVWQRFGKKFEPDTENSRDELRSFSSHVVGAFEDWIYTLFRERESLSKPGNTNLYELLCNVRCSMKSRMERLLIDAFSNDSNPLLFSGCYFAATGPTADQQAFVRGVMDKLTDEQELLEWTDRARSEDRRIGWLSRLGWLAFLIGLAVIVYIAGHEWMLWW</sequence>
<evidence type="ECO:0000313" key="5">
    <source>
        <dbReference type="Proteomes" id="UP001202961"/>
    </source>
</evidence>
<organism evidence="4 5">
    <name type="scientific">Aporhodopirellula aestuarii</name>
    <dbReference type="NCBI Taxonomy" id="2950107"/>
    <lineage>
        <taxon>Bacteria</taxon>
        <taxon>Pseudomonadati</taxon>
        <taxon>Planctomycetota</taxon>
        <taxon>Planctomycetia</taxon>
        <taxon>Pirellulales</taxon>
        <taxon>Pirellulaceae</taxon>
        <taxon>Aporhodopirellula</taxon>
    </lineage>
</organism>
<proteinExistence type="predicted"/>
<keyword evidence="2" id="KW-0812">Transmembrane</keyword>
<feature type="transmembrane region" description="Helical" evidence="2">
    <location>
        <begin position="612"/>
        <end position="633"/>
    </location>
</feature>
<evidence type="ECO:0000256" key="1">
    <source>
        <dbReference type="SAM" id="MobiDB-lite"/>
    </source>
</evidence>
<comment type="caution">
    <text evidence="4">The sequence shown here is derived from an EMBL/GenBank/DDBJ whole genome shotgun (WGS) entry which is preliminary data.</text>
</comment>
<keyword evidence="2" id="KW-1133">Transmembrane helix</keyword>
<evidence type="ECO:0000313" key="4">
    <source>
        <dbReference type="EMBL" id="MCM2369886.1"/>
    </source>
</evidence>
<dbReference type="InterPro" id="IPR025743">
    <property type="entry name" value="TssM1_N"/>
</dbReference>
<feature type="region of interest" description="Disordered" evidence="1">
    <location>
        <begin position="60"/>
        <end position="125"/>
    </location>
</feature>
<accession>A0ABT0TZ56</accession>
<dbReference type="Proteomes" id="UP001202961">
    <property type="component" value="Unassembled WGS sequence"/>
</dbReference>
<keyword evidence="5" id="KW-1185">Reference proteome</keyword>
<dbReference type="RefSeq" id="WP_250927557.1">
    <property type="nucleotide sequence ID" value="NZ_JAMQBK010000014.1"/>
</dbReference>
<name>A0ABT0TZ56_9BACT</name>